<protein>
    <submittedName>
        <fullName evidence="1">Uncharacterized protein</fullName>
    </submittedName>
</protein>
<evidence type="ECO:0000313" key="1">
    <source>
        <dbReference type="EMBL" id="MBZ4195532.1"/>
    </source>
</evidence>
<evidence type="ECO:0000313" key="2">
    <source>
        <dbReference type="Proteomes" id="UP000772186"/>
    </source>
</evidence>
<reference evidence="1 2" key="1">
    <citation type="submission" date="2021-09" db="EMBL/GenBank/DDBJ databases">
        <title>WGS of Mycoplasma sp. Zaradi2 strains.</title>
        <authorList>
            <person name="Spergser J."/>
        </authorList>
    </citation>
    <scope>NUCLEOTIDE SEQUENCE [LARGE SCALE GENOMIC DNA]</scope>
    <source>
        <strain evidence="1 2">1331</strain>
    </source>
</reference>
<dbReference type="EMBL" id="JAIQBY010000024">
    <property type="protein sequence ID" value="MBZ4195532.1"/>
    <property type="molecule type" value="Genomic_DNA"/>
</dbReference>
<sequence length="73" mass="8664">MKKKINFYQVKSLIKKHGYEIDSVDCIEDILFINMVMNENKGVIKFDIDKELLTIVKFPNLPIKQLNYPNNYL</sequence>
<accession>A0A953NEJ1</accession>
<gene>
    <name evidence="1" type="ORF">LAD73_02290</name>
</gene>
<keyword evidence="2" id="KW-1185">Reference proteome</keyword>
<dbReference type="AlphaFoldDB" id="A0A953NEJ1"/>
<dbReference type="RefSeq" id="WP_223644750.1">
    <property type="nucleotide sequence ID" value="NZ_JAIQBY010000024.1"/>
</dbReference>
<dbReference type="Proteomes" id="UP000772186">
    <property type="component" value="Unassembled WGS sequence"/>
</dbReference>
<organism evidence="1 2">
    <name type="scientific">Mycoplasma tauri</name>
    <dbReference type="NCBI Taxonomy" id="547987"/>
    <lineage>
        <taxon>Bacteria</taxon>
        <taxon>Bacillati</taxon>
        <taxon>Mycoplasmatota</taxon>
        <taxon>Mollicutes</taxon>
        <taxon>Mycoplasmataceae</taxon>
        <taxon>Mycoplasma</taxon>
    </lineage>
</organism>
<name>A0A953NEJ1_9MOLU</name>
<proteinExistence type="predicted"/>
<comment type="caution">
    <text evidence="1">The sequence shown here is derived from an EMBL/GenBank/DDBJ whole genome shotgun (WGS) entry which is preliminary data.</text>
</comment>